<feature type="binding site" description="axial binding residue" evidence="13">
    <location>
        <position position="97"/>
    </location>
    <ligand>
        <name>heme c</name>
        <dbReference type="ChEBI" id="CHEBI:61717"/>
        <label>1</label>
    </ligand>
    <ligandPart>
        <name>Fe</name>
        <dbReference type="ChEBI" id="CHEBI:18248"/>
    </ligandPart>
</feature>
<feature type="binding site" description="covalent" evidence="12">
    <location>
        <position position="93"/>
    </location>
    <ligand>
        <name>heme c</name>
        <dbReference type="ChEBI" id="CHEBI:61717"/>
        <label>1</label>
    </ligand>
</feature>
<dbReference type="GO" id="GO:0046872">
    <property type="term" value="F:metal ion binding"/>
    <property type="evidence" value="ECO:0007669"/>
    <property type="project" value="UniProtKB-KW"/>
</dbReference>
<evidence type="ECO:0000256" key="5">
    <source>
        <dbReference type="ARBA" id="ARBA00022617"/>
    </source>
</evidence>
<dbReference type="RefSeq" id="WP_007473954.1">
    <property type="nucleotide sequence ID" value="NZ_ABCJ01000002.1"/>
</dbReference>
<keyword evidence="8" id="KW-0574">Periplasm</keyword>
<feature type="binding site" description="covalent" evidence="12">
    <location>
        <position position="135"/>
    </location>
    <ligand>
        <name>heme c</name>
        <dbReference type="ChEBI" id="CHEBI:61717"/>
        <label>2</label>
    </ligand>
</feature>
<feature type="binding site" description="axial binding residue" evidence="13">
    <location>
        <position position="114"/>
    </location>
    <ligand>
        <name>heme c</name>
        <dbReference type="ChEBI" id="CHEBI:61717"/>
        <label>2</label>
    </ligand>
    <ligandPart>
        <name>Fe</name>
        <dbReference type="ChEBI" id="CHEBI:18248"/>
    </ligandPart>
</feature>
<evidence type="ECO:0000256" key="11">
    <source>
        <dbReference type="ARBA" id="ARBA00031832"/>
    </source>
</evidence>
<gene>
    <name evidence="15" type="ORF">CMTB2_07086</name>
</gene>
<comment type="PTM">
    <text evidence="12">Binds 2 heme C groups per subunit.</text>
</comment>
<feature type="binding site" description="covalent" evidence="12">
    <location>
        <position position="138"/>
    </location>
    <ligand>
        <name>heme c</name>
        <dbReference type="ChEBI" id="CHEBI:61717"/>
        <label>2</label>
    </ligand>
</feature>
<evidence type="ECO:0000256" key="12">
    <source>
        <dbReference type="PIRSR" id="PIRSR006105-1"/>
    </source>
</evidence>
<dbReference type="GO" id="GO:0009061">
    <property type="term" value="P:anaerobic respiration"/>
    <property type="evidence" value="ECO:0007669"/>
    <property type="project" value="InterPro"/>
</dbReference>
<dbReference type="Gene3D" id="1.10.1130.10">
    <property type="entry name" value="Flavocytochrome C3, Chain A"/>
    <property type="match status" value="1"/>
</dbReference>
<feature type="binding site" description="axial binding residue" evidence="13">
    <location>
        <position position="78"/>
    </location>
    <ligand>
        <name>heme c</name>
        <dbReference type="ChEBI" id="CHEBI:61717"/>
        <label>1</label>
    </ligand>
    <ligandPart>
        <name>Fe</name>
        <dbReference type="ChEBI" id="CHEBI:18248"/>
    </ligandPart>
</feature>
<evidence type="ECO:0000256" key="14">
    <source>
        <dbReference type="SAM" id="SignalP"/>
    </source>
</evidence>
<evidence type="ECO:0000256" key="4">
    <source>
        <dbReference type="ARBA" id="ARBA00022448"/>
    </source>
</evidence>
<dbReference type="Proteomes" id="UP000003288">
    <property type="component" value="Unassembled WGS sequence"/>
</dbReference>
<feature type="chain" id="PRO_5042619919" description="Periplasmic nitrate reductase, electron transfer subunit" evidence="14">
    <location>
        <begin position="18"/>
        <end position="159"/>
    </location>
</feature>
<feature type="signal peptide" evidence="14">
    <location>
        <begin position="1"/>
        <end position="17"/>
    </location>
</feature>
<evidence type="ECO:0000256" key="2">
    <source>
        <dbReference type="ARBA" id="ARBA00007368"/>
    </source>
</evidence>
<dbReference type="PANTHER" id="PTHR38604">
    <property type="entry name" value="PERIPLASMIC NITRATE REDUCTASE, ELECTRON TRANSFER SUBUNIT"/>
    <property type="match status" value="1"/>
</dbReference>
<evidence type="ECO:0000256" key="9">
    <source>
        <dbReference type="ARBA" id="ARBA00022982"/>
    </source>
</evidence>
<dbReference type="PANTHER" id="PTHR38604:SF1">
    <property type="entry name" value="PERIPLASMIC NITRATE REDUCTASE, ELECTRON TRANSFER SUBUNIT"/>
    <property type="match status" value="1"/>
</dbReference>
<dbReference type="InterPro" id="IPR036280">
    <property type="entry name" value="Multihaem_cyt_sf"/>
</dbReference>
<feature type="binding site" description="axial binding residue" evidence="13">
    <location>
        <position position="139"/>
    </location>
    <ligand>
        <name>heme c</name>
        <dbReference type="ChEBI" id="CHEBI:61717"/>
        <label>2</label>
    </ligand>
    <ligandPart>
        <name>Fe</name>
        <dbReference type="ChEBI" id="CHEBI:18248"/>
    </ligandPart>
</feature>
<dbReference type="PIRSF" id="PIRSF006105">
    <property type="entry name" value="NapB"/>
    <property type="match status" value="1"/>
</dbReference>
<dbReference type="InterPro" id="IPR005591">
    <property type="entry name" value="NapB"/>
</dbReference>
<keyword evidence="6 13" id="KW-0479">Metal-binding</keyword>
<dbReference type="SUPFAM" id="SSF48695">
    <property type="entry name" value="Multiheme cytochromes"/>
    <property type="match status" value="1"/>
</dbReference>
<keyword evidence="5 12" id="KW-0349">Heme</keyword>
<keyword evidence="10 13" id="KW-0408">Iron</keyword>
<evidence type="ECO:0000256" key="6">
    <source>
        <dbReference type="ARBA" id="ARBA00022723"/>
    </source>
</evidence>
<dbReference type="Pfam" id="PF03892">
    <property type="entry name" value="NapB"/>
    <property type="match status" value="1"/>
</dbReference>
<comment type="subcellular location">
    <subcellularLocation>
        <location evidence="1">Periplasm</location>
    </subcellularLocation>
</comment>
<dbReference type="EMBL" id="ABCJ01000002">
    <property type="protein sequence ID" value="EDM23999.1"/>
    <property type="molecule type" value="Genomic_DNA"/>
</dbReference>
<keyword evidence="4" id="KW-0813">Transport</keyword>
<evidence type="ECO:0000256" key="10">
    <source>
        <dbReference type="ARBA" id="ARBA00023004"/>
    </source>
</evidence>
<keyword evidence="7 14" id="KW-0732">Signal</keyword>
<reference evidence="15 16" key="1">
    <citation type="journal article" date="2011" name="Stand. Genomic Sci.">
        <title>Draft genome sequence of Caminibacter mediatlanticus strain TB-2, an epsilonproteobacterium isolated from a deep-sea hydrothermal vent.</title>
        <authorList>
            <person name="Giovannelli D."/>
            <person name="Ferriera S."/>
            <person name="Johnson J."/>
            <person name="Kravitz S."/>
            <person name="Perez-Rodriguez I."/>
            <person name="Ricci J."/>
            <person name="O'Brien C."/>
            <person name="Voordeckers J.W."/>
            <person name="Bini E."/>
            <person name="Vetriani C."/>
        </authorList>
    </citation>
    <scope>NUCLEOTIDE SEQUENCE [LARGE SCALE GENOMIC DNA]</scope>
    <source>
        <strain evidence="15 16">TB-2</strain>
    </source>
</reference>
<evidence type="ECO:0000256" key="7">
    <source>
        <dbReference type="ARBA" id="ARBA00022729"/>
    </source>
</evidence>
<dbReference type="PROSITE" id="PS51257">
    <property type="entry name" value="PROKAR_LIPOPROTEIN"/>
    <property type="match status" value="1"/>
</dbReference>
<name>A0AAI9AI93_9BACT</name>
<evidence type="ECO:0000313" key="15">
    <source>
        <dbReference type="EMBL" id="EDM23999.1"/>
    </source>
</evidence>
<feature type="binding site" description="covalent" evidence="12">
    <location>
        <position position="96"/>
    </location>
    <ligand>
        <name>heme c</name>
        <dbReference type="ChEBI" id="CHEBI:61717"/>
        <label>1</label>
    </ligand>
</feature>
<organism evidence="15 16">
    <name type="scientific">Caminibacter mediatlanticus TB-2</name>
    <dbReference type="NCBI Taxonomy" id="391592"/>
    <lineage>
        <taxon>Bacteria</taxon>
        <taxon>Pseudomonadati</taxon>
        <taxon>Campylobacterota</taxon>
        <taxon>Epsilonproteobacteria</taxon>
        <taxon>Nautiliales</taxon>
        <taxon>Nautiliaceae</taxon>
        <taxon>Caminibacter</taxon>
    </lineage>
</organism>
<evidence type="ECO:0000313" key="16">
    <source>
        <dbReference type="Proteomes" id="UP000003288"/>
    </source>
</evidence>
<evidence type="ECO:0000256" key="3">
    <source>
        <dbReference type="ARBA" id="ARBA00013773"/>
    </source>
</evidence>
<evidence type="ECO:0000256" key="1">
    <source>
        <dbReference type="ARBA" id="ARBA00004418"/>
    </source>
</evidence>
<dbReference type="AlphaFoldDB" id="A0AAI9AI93"/>
<accession>A0AAI9AI93</accession>
<evidence type="ECO:0000256" key="13">
    <source>
        <dbReference type="PIRSR" id="PIRSR006105-2"/>
    </source>
</evidence>
<protein>
    <recommendedName>
        <fullName evidence="3">Periplasmic nitrate reductase, electron transfer subunit</fullName>
    </recommendedName>
    <alternativeName>
        <fullName evidence="11">Diheme cytochrome c NapB</fullName>
    </alternativeName>
</protein>
<evidence type="ECO:0000256" key="8">
    <source>
        <dbReference type="ARBA" id="ARBA00022764"/>
    </source>
</evidence>
<proteinExistence type="inferred from homology"/>
<dbReference type="GO" id="GO:0042597">
    <property type="term" value="C:periplasmic space"/>
    <property type="evidence" value="ECO:0007669"/>
    <property type="project" value="UniProtKB-SubCell"/>
</dbReference>
<keyword evidence="9" id="KW-0249">Electron transport</keyword>
<comment type="caution">
    <text evidence="15">The sequence shown here is derived from an EMBL/GenBank/DDBJ whole genome shotgun (WGS) entry which is preliminary data.</text>
</comment>
<comment type="similarity">
    <text evidence="2">Belongs to the NapB family.</text>
</comment>
<sequence length="159" mass="17618">MKKLLISTIALAGFLFAGCQQTMQTQKKDVEITGVRKAPLTEGSQNLPIVKYNDQAPIPGKVKPFKKSFVTAPPMIPHSVEGMVPITKNNNMCLNCHMPQNAKALGVTPMPRDHFVDNFENGKIVHKVAGSRYFCTLCHTPQAKLDPVIENKFESLKNK</sequence>